<sequence length="123" mass="13584">MTTTLQLTSSVEAVIRLPQQSHPKKIIAMGDSLVYGYGDHEGGGWVERLRLQWMNPDQPGPIVYNLGVRGDGVAQVTKRLEQEFTGRGELRRRTPDLLILSVGLNDSARSGCSLGRPVTDIQR</sequence>
<feature type="domain" description="SGNH hydrolase-type esterase" evidence="1">
    <location>
        <begin position="28"/>
        <end position="110"/>
    </location>
</feature>
<accession>A0A2W4X927</accession>
<reference evidence="3" key="1">
    <citation type="submission" date="2018-04" db="EMBL/GenBank/DDBJ databases">
        <authorList>
            <person name="Cornet L."/>
        </authorList>
    </citation>
    <scope>NUCLEOTIDE SEQUENCE [LARGE SCALE GENOMIC DNA]</scope>
</reference>
<dbReference type="Pfam" id="PF13472">
    <property type="entry name" value="Lipase_GDSL_2"/>
    <property type="match status" value="1"/>
</dbReference>
<protein>
    <submittedName>
        <fullName evidence="2">G-D-S-L family lipolytic protein</fullName>
    </submittedName>
</protein>
<dbReference type="Proteomes" id="UP000249794">
    <property type="component" value="Unassembled WGS sequence"/>
</dbReference>
<dbReference type="Gene3D" id="3.40.50.1110">
    <property type="entry name" value="SGNH hydrolase"/>
    <property type="match status" value="1"/>
</dbReference>
<feature type="non-terminal residue" evidence="2">
    <location>
        <position position="123"/>
    </location>
</feature>
<proteinExistence type="predicted"/>
<dbReference type="InterPro" id="IPR036514">
    <property type="entry name" value="SGNH_hydro_sf"/>
</dbReference>
<gene>
    <name evidence="2" type="ORF">DCF15_15310</name>
</gene>
<dbReference type="SUPFAM" id="SSF52266">
    <property type="entry name" value="SGNH hydrolase"/>
    <property type="match status" value="1"/>
</dbReference>
<organism evidence="2 3">
    <name type="scientific">Phormidesmis priestleyi</name>
    <dbReference type="NCBI Taxonomy" id="268141"/>
    <lineage>
        <taxon>Bacteria</taxon>
        <taxon>Bacillati</taxon>
        <taxon>Cyanobacteriota</taxon>
        <taxon>Cyanophyceae</taxon>
        <taxon>Leptolyngbyales</taxon>
        <taxon>Leptolyngbyaceae</taxon>
        <taxon>Phormidesmis</taxon>
    </lineage>
</organism>
<name>A0A2W4X927_9CYAN</name>
<comment type="caution">
    <text evidence="2">The sequence shown here is derived from an EMBL/GenBank/DDBJ whole genome shotgun (WGS) entry which is preliminary data.</text>
</comment>
<dbReference type="EMBL" id="QBMP01000178">
    <property type="protein sequence ID" value="PZO50919.1"/>
    <property type="molecule type" value="Genomic_DNA"/>
</dbReference>
<dbReference type="AlphaFoldDB" id="A0A2W4X927"/>
<evidence type="ECO:0000313" key="3">
    <source>
        <dbReference type="Proteomes" id="UP000249794"/>
    </source>
</evidence>
<evidence type="ECO:0000259" key="1">
    <source>
        <dbReference type="Pfam" id="PF13472"/>
    </source>
</evidence>
<evidence type="ECO:0000313" key="2">
    <source>
        <dbReference type="EMBL" id="PZO50919.1"/>
    </source>
</evidence>
<reference evidence="2 3" key="2">
    <citation type="submission" date="2018-06" db="EMBL/GenBank/DDBJ databases">
        <title>Metagenomic assembly of (sub)arctic Cyanobacteria and their associated microbiome from non-axenic cultures.</title>
        <authorList>
            <person name="Baurain D."/>
        </authorList>
    </citation>
    <scope>NUCLEOTIDE SEQUENCE [LARGE SCALE GENOMIC DNA]</scope>
    <source>
        <strain evidence="2">ULC027bin1</strain>
    </source>
</reference>
<dbReference type="InterPro" id="IPR013830">
    <property type="entry name" value="SGNH_hydro"/>
</dbReference>